<comment type="caution">
    <text evidence="2">The sequence shown here is derived from an EMBL/GenBank/DDBJ whole genome shotgun (WGS) entry which is preliminary data.</text>
</comment>
<feature type="region of interest" description="Disordered" evidence="1">
    <location>
        <begin position="337"/>
        <end position="412"/>
    </location>
</feature>
<keyword evidence="4" id="KW-1185">Reference proteome</keyword>
<dbReference type="EMBL" id="QKXF01000043">
    <property type="protein sequence ID" value="RQM18526.1"/>
    <property type="molecule type" value="Genomic_DNA"/>
</dbReference>
<reference evidence="4 5" key="1">
    <citation type="submission" date="2018-06" db="EMBL/GenBank/DDBJ databases">
        <title>Comparative genomics of downy mildews reveals potential adaptations to biotrophy.</title>
        <authorList>
            <person name="Fletcher K."/>
            <person name="Klosterman S.J."/>
            <person name="Derevnina L."/>
            <person name="Martin F."/>
            <person name="Koike S."/>
            <person name="Reyes Chin-Wo S."/>
            <person name="Mou B."/>
            <person name="Michelmore R."/>
        </authorList>
    </citation>
    <scope>NUCLEOTIDE SEQUENCE [LARGE SCALE GENOMIC DNA]</scope>
    <source>
        <strain evidence="3 5">R13</strain>
        <strain evidence="2 4">R14</strain>
    </source>
</reference>
<evidence type="ECO:0000313" key="2">
    <source>
        <dbReference type="EMBL" id="RMX65973.1"/>
    </source>
</evidence>
<sequence length="430" mass="48067">MDHLLNDVSPDDATDEVVTKNETVNVNGSLVVASQTLPYLATQLANSVVCPDSSAASLGLQMLSAAAPSVLMSFPKSPPRLPPISLLTAAAAALQPMQCLTPAPSQPHRLCPMKSPLQATVDSFSAHSSFINSPQAEDMLCRYRNKKCGYPRAIKRNGERHNLCEHHRSKANQNQRKLEGKRRVKKRLMQRVAIQVGNAKKVVVSPENEINFALYVLGFSLSPVSRLRQVPPGPVTTRNEGDQHSRFSTTDHITMDTNQLRVLLDEDGHKLVQLPTGGRVAVPYDPLYAAEQAAAEAARAIDPPDELRCKYKSTRCLSSRAKKRNGELHSFCQMHRERANQNQRNSEQRKRSTKTRTRRTSQQHKLTRNQWDPDLTDQDEEKHFGHLSLGPPPFHLPEPLQGDDSPHPEPTYDELKETAMLLSFSDHDRE</sequence>
<dbReference type="Proteomes" id="UP000286097">
    <property type="component" value="Unassembled WGS sequence"/>
</dbReference>
<organism evidence="2 4">
    <name type="scientific">Peronospora effusa</name>
    <dbReference type="NCBI Taxonomy" id="542832"/>
    <lineage>
        <taxon>Eukaryota</taxon>
        <taxon>Sar</taxon>
        <taxon>Stramenopiles</taxon>
        <taxon>Oomycota</taxon>
        <taxon>Peronosporomycetes</taxon>
        <taxon>Peronosporales</taxon>
        <taxon>Peronosporaceae</taxon>
        <taxon>Peronospora</taxon>
    </lineage>
</organism>
<dbReference type="AlphaFoldDB" id="A0A3M6VIH9"/>
<dbReference type="VEuPathDB" id="FungiDB:DD237_001715"/>
<dbReference type="EMBL" id="QLLG01000221">
    <property type="protein sequence ID" value="RMX65973.1"/>
    <property type="molecule type" value="Genomic_DNA"/>
</dbReference>
<dbReference type="Proteomes" id="UP000282087">
    <property type="component" value="Unassembled WGS sequence"/>
</dbReference>
<accession>A0A3M6VIH9</accession>
<gene>
    <name evidence="3" type="ORF">DD237_001715</name>
    <name evidence="2" type="ORF">DD238_002328</name>
</gene>
<feature type="compositionally biased region" description="Basic residues" evidence="1">
    <location>
        <begin position="351"/>
        <end position="367"/>
    </location>
</feature>
<evidence type="ECO:0000256" key="1">
    <source>
        <dbReference type="SAM" id="MobiDB-lite"/>
    </source>
</evidence>
<protein>
    <submittedName>
        <fullName evidence="2">Uncharacterized protein</fullName>
    </submittedName>
</protein>
<name>A0A3M6VIH9_9STRA</name>
<evidence type="ECO:0000313" key="4">
    <source>
        <dbReference type="Proteomes" id="UP000282087"/>
    </source>
</evidence>
<evidence type="ECO:0000313" key="3">
    <source>
        <dbReference type="EMBL" id="RQM18526.1"/>
    </source>
</evidence>
<evidence type="ECO:0000313" key="5">
    <source>
        <dbReference type="Proteomes" id="UP000286097"/>
    </source>
</evidence>
<proteinExistence type="predicted"/>